<dbReference type="Gene3D" id="3.90.226.10">
    <property type="entry name" value="2-enoyl-CoA Hydratase, Chain A, domain 1"/>
    <property type="match status" value="1"/>
</dbReference>
<dbReference type="SUPFAM" id="SSF50156">
    <property type="entry name" value="PDZ domain-like"/>
    <property type="match status" value="1"/>
</dbReference>
<feature type="domain" description="Tail specific protease" evidence="2">
    <location>
        <begin position="253"/>
        <end position="406"/>
    </location>
</feature>
<dbReference type="Gene3D" id="3.30.750.170">
    <property type="match status" value="1"/>
</dbReference>
<dbReference type="Gene3D" id="2.30.42.10">
    <property type="match status" value="1"/>
</dbReference>
<evidence type="ECO:0000259" key="2">
    <source>
        <dbReference type="Pfam" id="PF03572"/>
    </source>
</evidence>
<reference evidence="3 4" key="1">
    <citation type="submission" date="2020-03" db="EMBL/GenBank/DDBJ databases">
        <title>Complete genome sequence of Shewanella sp.</title>
        <authorList>
            <person name="Kim Y.-S."/>
            <person name="Kim S.-J."/>
            <person name="Jung H.-K."/>
            <person name="Kim K.-H."/>
        </authorList>
    </citation>
    <scope>NUCLEOTIDE SEQUENCE [LARGE SCALE GENOMIC DNA]</scope>
    <source>
        <strain evidence="3 4">PN3F2</strain>
    </source>
</reference>
<dbReference type="GO" id="GO:0008236">
    <property type="term" value="F:serine-type peptidase activity"/>
    <property type="evidence" value="ECO:0007669"/>
    <property type="project" value="InterPro"/>
</dbReference>
<name>A0A6G9QGX6_9GAMM</name>
<feature type="chain" id="PRO_5026006280" evidence="1">
    <location>
        <begin position="23"/>
        <end position="528"/>
    </location>
</feature>
<dbReference type="PROSITE" id="PS51257">
    <property type="entry name" value="PROKAR_LIPOPROTEIN"/>
    <property type="match status" value="1"/>
</dbReference>
<dbReference type="EMBL" id="CP050313">
    <property type="protein sequence ID" value="QIR13423.1"/>
    <property type="molecule type" value="Genomic_DNA"/>
</dbReference>
<dbReference type="InterPro" id="IPR005151">
    <property type="entry name" value="Tail-specific_protease"/>
</dbReference>
<dbReference type="Pfam" id="PF03572">
    <property type="entry name" value="Peptidase_S41"/>
    <property type="match status" value="1"/>
</dbReference>
<dbReference type="GO" id="GO:0007165">
    <property type="term" value="P:signal transduction"/>
    <property type="evidence" value="ECO:0007669"/>
    <property type="project" value="TreeGrafter"/>
</dbReference>
<evidence type="ECO:0000256" key="1">
    <source>
        <dbReference type="SAM" id="SignalP"/>
    </source>
</evidence>
<dbReference type="RefSeq" id="WP_167675142.1">
    <property type="nucleotide sequence ID" value="NZ_CP050313.1"/>
</dbReference>
<feature type="signal peptide" evidence="1">
    <location>
        <begin position="1"/>
        <end position="22"/>
    </location>
</feature>
<keyword evidence="4" id="KW-1185">Reference proteome</keyword>
<protein>
    <submittedName>
        <fullName evidence="3">Peptidase</fullName>
    </submittedName>
</protein>
<evidence type="ECO:0000313" key="3">
    <source>
        <dbReference type="EMBL" id="QIR13423.1"/>
    </source>
</evidence>
<dbReference type="SUPFAM" id="SSF52096">
    <property type="entry name" value="ClpP/crotonase"/>
    <property type="match status" value="1"/>
</dbReference>
<dbReference type="GO" id="GO:0030288">
    <property type="term" value="C:outer membrane-bounded periplasmic space"/>
    <property type="evidence" value="ECO:0007669"/>
    <property type="project" value="TreeGrafter"/>
</dbReference>
<dbReference type="AlphaFoldDB" id="A0A6G9QGX6"/>
<sequence length="528" mass="57296">MQLFHKGLCIPVIITASLGLSACGGSDSSGDKTQQPITGTPTLKWTQGQFDDYASFANQCAADQTGSALAEKLWLRSWSNDTYLWYDEIFDRDPAPYSVADYFELLRTEELSDTGNPKDQYHFQMSTVEWEQLSESGASVGYGFNLHLRNAAPGVSRQVTIAYTDPNTPASYANISRGAIIVAIDGVNVANANDSASIDVLNNGLFPSAAGTPVTFTIRDLNAATDREVTLTAKTVVSTPVQNTKVIDTANGKVGYLQFNSHIATAERGLFDAMTSLSEAGIDDLVLDLRYNGGGLLALASQLGYMIAGADATNNKVFERTSFNDKYPNTNPVTGEALTPMPFIPESIGFNPSLLSAGMALPTLNLDRVYVLTTDNTCSASEALMNSLRGIDIEVIQLGSTTCGKPYGFYPTPNCDMTYFTIQFKGVNDKGFGDYSDGFVPSFNPTLDSEIMGCQLEDDFNHALGDSNERLLSAALYYRDNNQCPAVAMASSRKRVQAQFVDEGFMLQDTRQQNLLNTNRIVTMGETK</sequence>
<gene>
    <name evidence="3" type="ORF">HBH39_02035</name>
</gene>
<evidence type="ECO:0000313" key="4">
    <source>
        <dbReference type="Proteomes" id="UP000502608"/>
    </source>
</evidence>
<dbReference type="InterPro" id="IPR036034">
    <property type="entry name" value="PDZ_sf"/>
</dbReference>
<dbReference type="KEGG" id="saes:HBH39_02035"/>
<dbReference type="PANTHER" id="PTHR32060:SF30">
    <property type="entry name" value="CARBOXY-TERMINAL PROCESSING PROTEASE CTPA"/>
    <property type="match status" value="1"/>
</dbReference>
<dbReference type="GO" id="GO:0006508">
    <property type="term" value="P:proteolysis"/>
    <property type="evidence" value="ECO:0007669"/>
    <property type="project" value="InterPro"/>
</dbReference>
<dbReference type="CDD" id="cd07561">
    <property type="entry name" value="Peptidase_S41_CPP_like"/>
    <property type="match status" value="1"/>
</dbReference>
<dbReference type="PANTHER" id="PTHR32060">
    <property type="entry name" value="TAIL-SPECIFIC PROTEASE"/>
    <property type="match status" value="1"/>
</dbReference>
<accession>A0A6G9QGX6</accession>
<organism evidence="3 4">
    <name type="scientific">Shewanella aestuarii</name>
    <dbReference type="NCBI Taxonomy" id="1028752"/>
    <lineage>
        <taxon>Bacteria</taxon>
        <taxon>Pseudomonadati</taxon>
        <taxon>Pseudomonadota</taxon>
        <taxon>Gammaproteobacteria</taxon>
        <taxon>Alteromonadales</taxon>
        <taxon>Shewanellaceae</taxon>
        <taxon>Shewanella</taxon>
    </lineage>
</organism>
<dbReference type="Proteomes" id="UP000502608">
    <property type="component" value="Chromosome"/>
</dbReference>
<keyword evidence="1" id="KW-0732">Signal</keyword>
<dbReference type="GO" id="GO:0004175">
    <property type="term" value="F:endopeptidase activity"/>
    <property type="evidence" value="ECO:0007669"/>
    <property type="project" value="TreeGrafter"/>
</dbReference>
<proteinExistence type="predicted"/>
<dbReference type="InterPro" id="IPR029045">
    <property type="entry name" value="ClpP/crotonase-like_dom_sf"/>
</dbReference>